<reference evidence="1 2" key="1">
    <citation type="submission" date="2021-06" db="EMBL/GenBank/DDBJ databases">
        <authorList>
            <person name="Palmer J.M."/>
        </authorList>
    </citation>
    <scope>NUCLEOTIDE SEQUENCE [LARGE SCALE GENOMIC DNA]</scope>
    <source>
        <strain evidence="2">if_2019</strain>
        <tissue evidence="1">Muscle</tissue>
    </source>
</reference>
<dbReference type="Proteomes" id="UP001482620">
    <property type="component" value="Unassembled WGS sequence"/>
</dbReference>
<evidence type="ECO:0000313" key="2">
    <source>
        <dbReference type="Proteomes" id="UP001482620"/>
    </source>
</evidence>
<comment type="caution">
    <text evidence="1">The sequence shown here is derived from an EMBL/GenBank/DDBJ whole genome shotgun (WGS) entry which is preliminary data.</text>
</comment>
<name>A0ABV0VFI2_9TELE</name>
<gene>
    <name evidence="1" type="ORF">ILYODFUR_019886</name>
</gene>
<protein>
    <submittedName>
        <fullName evidence="1">Uncharacterized protein</fullName>
    </submittedName>
</protein>
<organism evidence="1 2">
    <name type="scientific">Ilyodon furcidens</name>
    <name type="common">goldbreast splitfin</name>
    <dbReference type="NCBI Taxonomy" id="33524"/>
    <lineage>
        <taxon>Eukaryota</taxon>
        <taxon>Metazoa</taxon>
        <taxon>Chordata</taxon>
        <taxon>Craniata</taxon>
        <taxon>Vertebrata</taxon>
        <taxon>Euteleostomi</taxon>
        <taxon>Actinopterygii</taxon>
        <taxon>Neopterygii</taxon>
        <taxon>Teleostei</taxon>
        <taxon>Neoteleostei</taxon>
        <taxon>Acanthomorphata</taxon>
        <taxon>Ovalentaria</taxon>
        <taxon>Atherinomorphae</taxon>
        <taxon>Cyprinodontiformes</taxon>
        <taxon>Goodeidae</taxon>
        <taxon>Ilyodon</taxon>
    </lineage>
</organism>
<dbReference type="EMBL" id="JAHRIQ010106285">
    <property type="protein sequence ID" value="MEQ2256015.1"/>
    <property type="molecule type" value="Genomic_DNA"/>
</dbReference>
<proteinExistence type="predicted"/>
<evidence type="ECO:0000313" key="1">
    <source>
        <dbReference type="EMBL" id="MEQ2256015.1"/>
    </source>
</evidence>
<sequence>MGLQHKAEWRAAGLAAVRERTFSQMPGVHRVQREVPAGVFYKIQDLQVRRGVHMCVYVAEGDGEMKRECTWDLKDQKLEQKVALYHKSKCGFVSSCSCKELLAHHFDL</sequence>
<keyword evidence="2" id="KW-1185">Reference proteome</keyword>
<accession>A0ABV0VFI2</accession>